<keyword evidence="3" id="KW-1185">Reference proteome</keyword>
<evidence type="ECO:0000313" key="3">
    <source>
        <dbReference type="Proteomes" id="UP000005713"/>
    </source>
</evidence>
<dbReference type="eggNOG" id="COG2801">
    <property type="taxonomic scope" value="Bacteria"/>
</dbReference>
<evidence type="ECO:0000256" key="1">
    <source>
        <dbReference type="SAM" id="MobiDB-lite"/>
    </source>
</evidence>
<protein>
    <submittedName>
        <fullName evidence="2">Uncharacterized protein</fullName>
    </submittedName>
</protein>
<feature type="region of interest" description="Disordered" evidence="1">
    <location>
        <begin position="28"/>
        <end position="47"/>
    </location>
</feature>
<organism evidence="2 3">
    <name type="scientific">Sagittula stellata (strain ATCC 700073 / DSM 11524 / E-37)</name>
    <dbReference type="NCBI Taxonomy" id="388399"/>
    <lineage>
        <taxon>Bacteria</taxon>
        <taxon>Pseudomonadati</taxon>
        <taxon>Pseudomonadota</taxon>
        <taxon>Alphaproteobacteria</taxon>
        <taxon>Rhodobacterales</taxon>
        <taxon>Roseobacteraceae</taxon>
        <taxon>Sagittula</taxon>
    </lineage>
</organism>
<dbReference type="EMBL" id="AAYA01000007">
    <property type="protein sequence ID" value="EBA07956.1"/>
    <property type="molecule type" value="Genomic_DNA"/>
</dbReference>
<comment type="caution">
    <text evidence="2">The sequence shown here is derived from an EMBL/GenBank/DDBJ whole genome shotgun (WGS) entry which is preliminary data.</text>
</comment>
<accession>A3K4Q7</accession>
<dbReference type="AlphaFoldDB" id="A3K4Q7"/>
<sequence length="105" mass="11578">MADNRLILRVAGNASTMCDENLAYRSAGPAARSGSIGPRSARYPAPEDEERLTDNIIELADQYGRNGYRMVTGLLNNAGWQVIPLPGRRFALQICREGNGRALEW</sequence>
<evidence type="ECO:0000313" key="2">
    <source>
        <dbReference type="EMBL" id="EBA07956.1"/>
    </source>
</evidence>
<reference evidence="2 3" key="1">
    <citation type="submission" date="2006-06" db="EMBL/GenBank/DDBJ databases">
        <authorList>
            <person name="Moran M.A."/>
            <person name="Ferriera S."/>
            <person name="Johnson J."/>
            <person name="Kravitz S."/>
            <person name="Beeson K."/>
            <person name="Sutton G."/>
            <person name="Rogers Y.-H."/>
            <person name="Friedman R."/>
            <person name="Frazier M."/>
            <person name="Venter J.C."/>
        </authorList>
    </citation>
    <scope>NUCLEOTIDE SEQUENCE [LARGE SCALE GENOMIC DNA]</scope>
    <source>
        <strain evidence="2 3">E-37</strain>
    </source>
</reference>
<proteinExistence type="predicted"/>
<name>A3K4Q7_SAGS3</name>
<gene>
    <name evidence="2" type="ORF">SSE37_01845</name>
</gene>
<dbReference type="Proteomes" id="UP000005713">
    <property type="component" value="Unassembled WGS sequence"/>
</dbReference>